<name>A0A1M4T4N9_9BACL</name>
<evidence type="ECO:0000256" key="1">
    <source>
        <dbReference type="ARBA" id="ARBA00004496"/>
    </source>
</evidence>
<evidence type="ECO:0000256" key="4">
    <source>
        <dbReference type="ARBA" id="ARBA00023012"/>
    </source>
</evidence>
<keyword evidence="2" id="KW-0963">Cytoplasm</keyword>
<dbReference type="InterPro" id="IPR018062">
    <property type="entry name" value="HTH_AraC-typ_CS"/>
</dbReference>
<protein>
    <submittedName>
        <fullName evidence="11">Two component transcriptional regulator, AraC family</fullName>
    </submittedName>
</protein>
<dbReference type="Gene3D" id="3.40.50.2300">
    <property type="match status" value="1"/>
</dbReference>
<dbReference type="PRINTS" id="PR00032">
    <property type="entry name" value="HTHARAC"/>
</dbReference>
<dbReference type="RefSeq" id="WP_073150853.1">
    <property type="nucleotide sequence ID" value="NZ_FQVL01000001.1"/>
</dbReference>
<dbReference type="CDD" id="cd17536">
    <property type="entry name" value="REC_YesN-like"/>
    <property type="match status" value="1"/>
</dbReference>
<evidence type="ECO:0000256" key="5">
    <source>
        <dbReference type="ARBA" id="ARBA00023015"/>
    </source>
</evidence>
<dbReference type="OrthoDB" id="1769137at2"/>
<dbReference type="InterPro" id="IPR011006">
    <property type="entry name" value="CheY-like_superfamily"/>
</dbReference>
<evidence type="ECO:0000256" key="6">
    <source>
        <dbReference type="ARBA" id="ARBA00023125"/>
    </source>
</evidence>
<dbReference type="PROSITE" id="PS01124">
    <property type="entry name" value="HTH_ARAC_FAMILY_2"/>
    <property type="match status" value="1"/>
</dbReference>
<dbReference type="SMART" id="SM00448">
    <property type="entry name" value="REC"/>
    <property type="match status" value="1"/>
</dbReference>
<evidence type="ECO:0000313" key="12">
    <source>
        <dbReference type="Proteomes" id="UP000184476"/>
    </source>
</evidence>
<accession>A0A1M4T4N9</accession>
<feature type="domain" description="HTH araC/xylS-type" evidence="9">
    <location>
        <begin position="140"/>
        <end position="238"/>
    </location>
</feature>
<dbReference type="GO" id="GO:0003700">
    <property type="term" value="F:DNA-binding transcription factor activity"/>
    <property type="evidence" value="ECO:0007669"/>
    <property type="project" value="InterPro"/>
</dbReference>
<dbReference type="GO" id="GO:0043565">
    <property type="term" value="F:sequence-specific DNA binding"/>
    <property type="evidence" value="ECO:0007669"/>
    <property type="project" value="InterPro"/>
</dbReference>
<dbReference type="STRING" id="112248.SAMN05444392_101304"/>
<keyword evidence="4" id="KW-0902">Two-component regulatory system</keyword>
<dbReference type="AlphaFoldDB" id="A0A1M4T4N9"/>
<comment type="subcellular location">
    <subcellularLocation>
        <location evidence="1">Cytoplasm</location>
    </subcellularLocation>
</comment>
<organism evidence="11 12">
    <name type="scientific">Seinonella peptonophila</name>
    <dbReference type="NCBI Taxonomy" id="112248"/>
    <lineage>
        <taxon>Bacteria</taxon>
        <taxon>Bacillati</taxon>
        <taxon>Bacillota</taxon>
        <taxon>Bacilli</taxon>
        <taxon>Bacillales</taxon>
        <taxon>Thermoactinomycetaceae</taxon>
        <taxon>Seinonella</taxon>
    </lineage>
</organism>
<feature type="domain" description="Response regulatory" evidence="10">
    <location>
        <begin position="3"/>
        <end position="118"/>
    </location>
</feature>
<proteinExistence type="predicted"/>
<reference evidence="11 12" key="1">
    <citation type="submission" date="2016-11" db="EMBL/GenBank/DDBJ databases">
        <authorList>
            <person name="Jaros S."/>
            <person name="Januszkiewicz K."/>
            <person name="Wedrychowicz H."/>
        </authorList>
    </citation>
    <scope>NUCLEOTIDE SEQUENCE [LARGE SCALE GENOMIC DNA]</scope>
    <source>
        <strain evidence="11 12">DSM 44666</strain>
    </source>
</reference>
<keyword evidence="3 8" id="KW-0597">Phosphoprotein</keyword>
<evidence type="ECO:0000259" key="9">
    <source>
        <dbReference type="PROSITE" id="PS01124"/>
    </source>
</evidence>
<evidence type="ECO:0000313" key="11">
    <source>
        <dbReference type="EMBL" id="SHE39354.1"/>
    </source>
</evidence>
<dbReference type="InterPro" id="IPR018060">
    <property type="entry name" value="HTH_AraC"/>
</dbReference>
<dbReference type="PROSITE" id="PS50110">
    <property type="entry name" value="RESPONSE_REGULATORY"/>
    <property type="match status" value="1"/>
</dbReference>
<dbReference type="PANTHER" id="PTHR42713:SF3">
    <property type="entry name" value="TRANSCRIPTIONAL REGULATORY PROTEIN HPTR"/>
    <property type="match status" value="1"/>
</dbReference>
<dbReference type="SUPFAM" id="SSF52172">
    <property type="entry name" value="CheY-like"/>
    <property type="match status" value="1"/>
</dbReference>
<dbReference type="EMBL" id="FQVL01000001">
    <property type="protein sequence ID" value="SHE39354.1"/>
    <property type="molecule type" value="Genomic_DNA"/>
</dbReference>
<keyword evidence="6" id="KW-0238">DNA-binding</keyword>
<keyword evidence="12" id="KW-1185">Reference proteome</keyword>
<sequence>MYQAFVIDDEPKVRKGLSKLIPQLDEEWEVVGEAENGVEGLKQIEQLRPHLVFTDIRMPMMDGLDLLHALQTYPLQVVILTGYGQFEYAQAALKLAAIDYLLKPTKPQEIFEVLSRVKKTQQNPQPIDWLKSTHQESKVQIALEYIHEYYKQDLSLEDCAASIQMNPSYFSYVFKQEMGVNFIDYLTHLRIEKAKELMESTNQHLYEISQQVGYSDHKYFSRIFKRIVGVTPSGYRSFSNRGER</sequence>
<evidence type="ECO:0000256" key="8">
    <source>
        <dbReference type="PROSITE-ProRule" id="PRU00169"/>
    </source>
</evidence>
<evidence type="ECO:0000256" key="3">
    <source>
        <dbReference type="ARBA" id="ARBA00022553"/>
    </source>
</evidence>
<dbReference type="GO" id="GO:0000160">
    <property type="term" value="P:phosphorelay signal transduction system"/>
    <property type="evidence" value="ECO:0007669"/>
    <property type="project" value="UniProtKB-KW"/>
</dbReference>
<dbReference type="Pfam" id="PF12833">
    <property type="entry name" value="HTH_18"/>
    <property type="match status" value="1"/>
</dbReference>
<dbReference type="SUPFAM" id="SSF46689">
    <property type="entry name" value="Homeodomain-like"/>
    <property type="match status" value="2"/>
</dbReference>
<dbReference type="SMART" id="SM00342">
    <property type="entry name" value="HTH_ARAC"/>
    <property type="match status" value="1"/>
</dbReference>
<dbReference type="Gene3D" id="1.10.10.60">
    <property type="entry name" value="Homeodomain-like"/>
    <property type="match status" value="2"/>
</dbReference>
<dbReference type="InterPro" id="IPR009057">
    <property type="entry name" value="Homeodomain-like_sf"/>
</dbReference>
<dbReference type="PANTHER" id="PTHR42713">
    <property type="entry name" value="HISTIDINE KINASE-RELATED"/>
    <property type="match status" value="1"/>
</dbReference>
<dbReference type="Proteomes" id="UP000184476">
    <property type="component" value="Unassembled WGS sequence"/>
</dbReference>
<feature type="modified residue" description="4-aspartylphosphate" evidence="8">
    <location>
        <position position="55"/>
    </location>
</feature>
<dbReference type="Pfam" id="PF00072">
    <property type="entry name" value="Response_reg"/>
    <property type="match status" value="1"/>
</dbReference>
<gene>
    <name evidence="11" type="ORF">SAMN05444392_101304</name>
</gene>
<dbReference type="PROSITE" id="PS00041">
    <property type="entry name" value="HTH_ARAC_FAMILY_1"/>
    <property type="match status" value="1"/>
</dbReference>
<keyword evidence="5" id="KW-0805">Transcription regulation</keyword>
<evidence type="ECO:0000256" key="2">
    <source>
        <dbReference type="ARBA" id="ARBA00022490"/>
    </source>
</evidence>
<dbReference type="InterPro" id="IPR020449">
    <property type="entry name" value="Tscrpt_reg_AraC-type_HTH"/>
</dbReference>
<dbReference type="InterPro" id="IPR051552">
    <property type="entry name" value="HptR"/>
</dbReference>
<keyword evidence="7" id="KW-0804">Transcription</keyword>
<dbReference type="GO" id="GO:0005737">
    <property type="term" value="C:cytoplasm"/>
    <property type="evidence" value="ECO:0007669"/>
    <property type="project" value="UniProtKB-SubCell"/>
</dbReference>
<dbReference type="InterPro" id="IPR001789">
    <property type="entry name" value="Sig_transdc_resp-reg_receiver"/>
</dbReference>
<evidence type="ECO:0000259" key="10">
    <source>
        <dbReference type="PROSITE" id="PS50110"/>
    </source>
</evidence>
<evidence type="ECO:0000256" key="7">
    <source>
        <dbReference type="ARBA" id="ARBA00023163"/>
    </source>
</evidence>